<dbReference type="InterPro" id="IPR014756">
    <property type="entry name" value="Ig_E-set"/>
</dbReference>
<name>A0A447Z6W1_9STRE</name>
<dbReference type="InterPro" id="IPR017853">
    <property type="entry name" value="GH"/>
</dbReference>
<dbReference type="NCBIfam" id="TIGR02104">
    <property type="entry name" value="pulA_typeI"/>
    <property type="match status" value="1"/>
</dbReference>
<dbReference type="Pfam" id="PF02922">
    <property type="entry name" value="CBM_48"/>
    <property type="match status" value="1"/>
</dbReference>
<keyword evidence="3" id="KW-0326">Glycosidase</keyword>
<dbReference type="KEGG" id="svf:NCTC3166_01924"/>
<dbReference type="Gene3D" id="2.60.40.2320">
    <property type="match status" value="1"/>
</dbReference>
<dbReference type="CDD" id="cd02860">
    <property type="entry name" value="E_set_Pullulanase"/>
    <property type="match status" value="1"/>
</dbReference>
<evidence type="ECO:0000313" key="4">
    <source>
        <dbReference type="Proteomes" id="UP000270025"/>
    </source>
</evidence>
<protein>
    <submittedName>
        <fullName evidence="3">Thermostable pullulanase</fullName>
        <ecNumber evidence="3">3.2.1.41</ecNumber>
    </submittedName>
</protein>
<dbReference type="InterPro" id="IPR004193">
    <property type="entry name" value="Glyco_hydro_13_N"/>
</dbReference>
<feature type="domain" description="Glycosyl hydrolase family 13 catalytic" evidence="2">
    <location>
        <begin position="222"/>
        <end position="591"/>
    </location>
</feature>
<keyword evidence="4" id="KW-1185">Reference proteome</keyword>
<dbReference type="EC" id="3.2.1.41" evidence="3"/>
<gene>
    <name evidence="3" type="primary">amyX</name>
    <name evidence="3" type="ORF">NCTC3166_01924</name>
</gene>
<dbReference type="InterPro" id="IPR013783">
    <property type="entry name" value="Ig-like_fold"/>
</dbReference>
<dbReference type="SUPFAM" id="SSF81296">
    <property type="entry name" value="E set domains"/>
    <property type="match status" value="1"/>
</dbReference>
<keyword evidence="3" id="KW-0378">Hydrolase</keyword>
<dbReference type="Proteomes" id="UP000270025">
    <property type="component" value="Chromosome"/>
</dbReference>
<evidence type="ECO:0000256" key="1">
    <source>
        <dbReference type="ARBA" id="ARBA00008061"/>
    </source>
</evidence>
<dbReference type="InterPro" id="IPR011840">
    <property type="entry name" value="PulA_typeI"/>
</dbReference>
<sequence>MTTHFAAYLDDQDLIRMEGGESVTAFLPFTLTSGSKTIELLPTEEEKTLRSPLPIDMSQSYTLSNAKGETCLLHYRDIVRQPIFDQLYAYDGEDLGAHYSKEKTTFAFWAPISQEVELLINQTAYPMERTEKGVWRLELEGDWEKSSYYYQHHVNGVTHIVYDPYALSSEANSGASYVIDRHKIERPIQRATTQLDPTEAIIYELSVRDFSMQKEAGFHHPGTFPALLESPKHGEQTFGFDYLKSLGITHIQLLPLYDFGSVDETNPTSGYNWGYDPVQYNVPEGSFSSQANDPYQLILELQQVIDAYHKADLSLIMDVVYNHVYLSDEFAFERIVPGYFYRYDQDRQRTNGTFCGNDVASERAMVRNYIKQSVKQWVQLYGFDGFRFDLMGILDRQTMMEIQEELVAIYPNIYLYGEGWKMDTGLDPELLAHQYNASQLRPYGFFSDNFRDTIKRSILNEGRIDSRYQANDLANILTGNIGLKGAPHFVRPQQAINYVECHDNATFFDYLKVEDPNISEEQRQAKARLGLHLVLLAQGVPFLHAGQEFYRSKGLEENTYNLPDALNQLDWLSSIAYETDIQFLRELIAYRKKEELLRLVNAQDIRDYCQVTWTSEKTFSYSIEKDGRKLLILVNLGDQEWSYRLKQPARLAISYPHIYGGDQNISQEEFTIPAHGWILVEKA</sequence>
<comment type="similarity">
    <text evidence="1">Belongs to the glycosyl hydrolase 13 family.</text>
</comment>
<dbReference type="CDD" id="cd11341">
    <property type="entry name" value="AmyAc_Pullulanase_LD-like"/>
    <property type="match status" value="1"/>
</dbReference>
<dbReference type="PANTHER" id="PTHR43002">
    <property type="entry name" value="GLYCOGEN DEBRANCHING ENZYME"/>
    <property type="match status" value="1"/>
</dbReference>
<organism evidence="3 4">
    <name type="scientific">Streptococcus viridans</name>
    <dbReference type="NCBI Taxonomy" id="78535"/>
    <lineage>
        <taxon>Bacteria</taxon>
        <taxon>Bacillati</taxon>
        <taxon>Bacillota</taxon>
        <taxon>Bacilli</taxon>
        <taxon>Lactobacillales</taxon>
        <taxon>Streptococcaceae</taxon>
        <taxon>Streptococcus</taxon>
    </lineage>
</organism>
<dbReference type="InterPro" id="IPR006047">
    <property type="entry name" value="GH13_cat_dom"/>
</dbReference>
<evidence type="ECO:0000313" key="3">
    <source>
        <dbReference type="EMBL" id="VED68085.1"/>
    </source>
</evidence>
<dbReference type="SUPFAM" id="SSF51445">
    <property type="entry name" value="(Trans)glycosidases"/>
    <property type="match status" value="1"/>
</dbReference>
<dbReference type="GO" id="GO:0051060">
    <property type="term" value="F:pullulanase activity"/>
    <property type="evidence" value="ECO:0007669"/>
    <property type="project" value="UniProtKB-EC"/>
</dbReference>
<dbReference type="RefSeq" id="WP_126404985.1">
    <property type="nucleotide sequence ID" value="NZ_LR134266.1"/>
</dbReference>
<dbReference type="Gene3D" id="2.60.40.10">
    <property type="entry name" value="Immunoglobulins"/>
    <property type="match status" value="1"/>
</dbReference>
<dbReference type="Pfam" id="PF00128">
    <property type="entry name" value="Alpha-amylase"/>
    <property type="match status" value="1"/>
</dbReference>
<reference evidence="3 4" key="1">
    <citation type="submission" date="2018-12" db="EMBL/GenBank/DDBJ databases">
        <authorList>
            <consortium name="Pathogen Informatics"/>
        </authorList>
    </citation>
    <scope>NUCLEOTIDE SEQUENCE [LARGE SCALE GENOMIC DNA]</scope>
    <source>
        <strain evidence="3 4">NCTC3166</strain>
    </source>
</reference>
<dbReference type="GO" id="GO:0005975">
    <property type="term" value="P:carbohydrate metabolic process"/>
    <property type="evidence" value="ECO:0007669"/>
    <property type="project" value="InterPro"/>
</dbReference>
<accession>A0A447Z6W1</accession>
<dbReference type="AlphaFoldDB" id="A0A447Z6W1"/>
<dbReference type="EMBL" id="LR134266">
    <property type="protein sequence ID" value="VED68085.1"/>
    <property type="molecule type" value="Genomic_DNA"/>
</dbReference>
<dbReference type="Gene3D" id="3.20.20.80">
    <property type="entry name" value="Glycosidases"/>
    <property type="match status" value="1"/>
</dbReference>
<dbReference type="SMART" id="SM00642">
    <property type="entry name" value="Aamy"/>
    <property type="match status" value="1"/>
</dbReference>
<evidence type="ECO:0000259" key="2">
    <source>
        <dbReference type="SMART" id="SM00642"/>
    </source>
</evidence>
<proteinExistence type="inferred from homology"/>